<comment type="caution">
    <text evidence="1">The sequence shown here is derived from an EMBL/GenBank/DDBJ whole genome shotgun (WGS) entry which is preliminary data.</text>
</comment>
<organism evidence="1 2">
    <name type="scientific">Edaphobacter modestus</name>
    <dbReference type="NCBI Taxonomy" id="388466"/>
    <lineage>
        <taxon>Bacteria</taxon>
        <taxon>Pseudomonadati</taxon>
        <taxon>Acidobacteriota</taxon>
        <taxon>Terriglobia</taxon>
        <taxon>Terriglobales</taxon>
        <taxon>Acidobacteriaceae</taxon>
        <taxon>Edaphobacter</taxon>
    </lineage>
</organism>
<accession>A0A4Q7YXK8</accession>
<name>A0A4Q7YXK8_9BACT</name>
<dbReference type="EMBL" id="SHKW01000001">
    <property type="protein sequence ID" value="RZU42184.1"/>
    <property type="molecule type" value="Genomic_DNA"/>
</dbReference>
<sequence>MTISTQAPQAVLISGIRVPSSKPANEITDFIHDTESTLLFNRSSRVYYFFERRRKSPRNQNACLRWLLPTSMLLTVQAAATSVEK</sequence>
<dbReference type="Proteomes" id="UP000292958">
    <property type="component" value="Unassembled WGS sequence"/>
</dbReference>
<protein>
    <submittedName>
        <fullName evidence="1">Uncharacterized protein</fullName>
    </submittedName>
</protein>
<reference evidence="1 2" key="1">
    <citation type="submission" date="2019-02" db="EMBL/GenBank/DDBJ databases">
        <title>Genomic Encyclopedia of Archaeal and Bacterial Type Strains, Phase II (KMG-II): from individual species to whole genera.</title>
        <authorList>
            <person name="Goeker M."/>
        </authorList>
    </citation>
    <scope>NUCLEOTIDE SEQUENCE [LARGE SCALE GENOMIC DNA]</scope>
    <source>
        <strain evidence="1 2">DSM 18101</strain>
    </source>
</reference>
<evidence type="ECO:0000313" key="2">
    <source>
        <dbReference type="Proteomes" id="UP000292958"/>
    </source>
</evidence>
<dbReference type="AlphaFoldDB" id="A0A4Q7YXK8"/>
<keyword evidence="2" id="KW-1185">Reference proteome</keyword>
<proteinExistence type="predicted"/>
<evidence type="ECO:0000313" key="1">
    <source>
        <dbReference type="EMBL" id="RZU42184.1"/>
    </source>
</evidence>
<gene>
    <name evidence="1" type="ORF">BDD14_3732</name>
</gene>